<keyword evidence="6 9" id="KW-0067">ATP-binding</keyword>
<feature type="binding site" evidence="9">
    <location>
        <position position="43"/>
    </location>
    <ligand>
        <name>substrate</name>
    </ligand>
</feature>
<evidence type="ECO:0000256" key="7">
    <source>
        <dbReference type="ARBA" id="ARBA00022842"/>
    </source>
</evidence>
<comment type="catalytic activity">
    <reaction evidence="9">
        <text>(7R,8S)-7,8-diammoniononanoate + CO2 + ATP = (4R,5S)-dethiobiotin + ADP + phosphate + 3 H(+)</text>
        <dbReference type="Rhea" id="RHEA:15805"/>
        <dbReference type="ChEBI" id="CHEBI:15378"/>
        <dbReference type="ChEBI" id="CHEBI:16526"/>
        <dbReference type="ChEBI" id="CHEBI:30616"/>
        <dbReference type="ChEBI" id="CHEBI:43474"/>
        <dbReference type="ChEBI" id="CHEBI:149469"/>
        <dbReference type="ChEBI" id="CHEBI:149473"/>
        <dbReference type="ChEBI" id="CHEBI:456216"/>
        <dbReference type="EC" id="6.3.3.3"/>
    </reaction>
</comment>
<feature type="active site" evidence="9">
    <location>
        <position position="39"/>
    </location>
</feature>
<sequence>MKKSLTIFVTATNTDIGKTYISVELIKRLSSKYKVAGFKPIETGVTDKAPDTLKLYESSNISTLNIDDCIAYKYTLPAAPYIASKDIEIEYIKNKLEHLKSISDIVVVEGAGGLMVPIKKDLFYIDLINILGIDHTLLVTPSSLGCINDTMLSINLLKSKGISFDWCVNKRDEDFEKITKSFFDDYFKKYFVYPDNFDELVEKLKHLNC</sequence>
<evidence type="ECO:0000256" key="6">
    <source>
        <dbReference type="ARBA" id="ARBA00022840"/>
    </source>
</evidence>
<feature type="binding site" evidence="9">
    <location>
        <begin position="109"/>
        <end position="112"/>
    </location>
    <ligand>
        <name>ATP</name>
        <dbReference type="ChEBI" id="CHEBI:30616"/>
    </ligand>
</feature>
<accession>A0A6S6TAX8</accession>
<dbReference type="PANTHER" id="PTHR43210">
    <property type="entry name" value="DETHIOBIOTIN SYNTHETASE"/>
    <property type="match status" value="1"/>
</dbReference>
<keyword evidence="7 9" id="KW-0460">Magnesium</keyword>
<evidence type="ECO:0000256" key="5">
    <source>
        <dbReference type="ARBA" id="ARBA00022756"/>
    </source>
</evidence>
<feature type="binding site" evidence="9">
    <location>
        <begin position="15"/>
        <end position="20"/>
    </location>
    <ligand>
        <name>ATP</name>
        <dbReference type="ChEBI" id="CHEBI:30616"/>
    </ligand>
</feature>
<comment type="caution">
    <text evidence="9">Lacks conserved residue(s) required for the propagation of feature annotation.</text>
</comment>
<feature type="binding site" evidence="9">
    <location>
        <position position="109"/>
    </location>
    <ligand>
        <name>Mg(2+)</name>
        <dbReference type="ChEBI" id="CHEBI:18420"/>
    </ligand>
</feature>
<keyword evidence="5 9" id="KW-0093">Biotin biosynthesis</keyword>
<organism evidence="10">
    <name type="scientific">uncultured Campylobacterales bacterium</name>
    <dbReference type="NCBI Taxonomy" id="352960"/>
    <lineage>
        <taxon>Bacteria</taxon>
        <taxon>Pseudomonadati</taxon>
        <taxon>Campylobacterota</taxon>
        <taxon>Epsilonproteobacteria</taxon>
        <taxon>Campylobacterales</taxon>
        <taxon>environmental samples</taxon>
    </lineage>
</organism>
<name>A0A6S6TAX8_9BACT</name>
<dbReference type="PANTHER" id="PTHR43210:SF2">
    <property type="entry name" value="ATP-DEPENDENT DETHIOBIOTIN SYNTHETASE BIOD 2"/>
    <property type="match status" value="1"/>
</dbReference>
<comment type="pathway">
    <text evidence="9">Cofactor biosynthesis; biotin biosynthesis; biotin from 7,8-diaminononanoate: step 1/2.</text>
</comment>
<dbReference type="SUPFAM" id="SSF52540">
    <property type="entry name" value="P-loop containing nucleoside triphosphate hydrolases"/>
    <property type="match status" value="1"/>
</dbReference>
<reference evidence="10" key="1">
    <citation type="submission" date="2020-01" db="EMBL/GenBank/DDBJ databases">
        <authorList>
            <person name="Meier V. D."/>
            <person name="Meier V D."/>
        </authorList>
    </citation>
    <scope>NUCLEOTIDE SEQUENCE</scope>
    <source>
        <strain evidence="10">HLG_WM_MAG_12</strain>
    </source>
</reference>
<dbReference type="PIRSF" id="PIRSF006755">
    <property type="entry name" value="DTB_synth"/>
    <property type="match status" value="1"/>
</dbReference>
<comment type="subunit">
    <text evidence="9">Homodimer.</text>
</comment>
<dbReference type="EMBL" id="CACVAW010000048">
    <property type="protein sequence ID" value="CAA6812243.1"/>
    <property type="molecule type" value="Genomic_DNA"/>
</dbReference>
<evidence type="ECO:0000256" key="2">
    <source>
        <dbReference type="ARBA" id="ARBA00022598"/>
    </source>
</evidence>
<evidence type="ECO:0000256" key="8">
    <source>
        <dbReference type="ARBA" id="ARBA00047386"/>
    </source>
</evidence>
<evidence type="ECO:0000313" key="10">
    <source>
        <dbReference type="EMBL" id="CAA6812243.1"/>
    </source>
</evidence>
<keyword evidence="1 9" id="KW-0963">Cytoplasm</keyword>
<evidence type="ECO:0000256" key="9">
    <source>
        <dbReference type="HAMAP-Rule" id="MF_00336"/>
    </source>
</evidence>
<proteinExistence type="inferred from homology"/>
<dbReference type="GO" id="GO:0005829">
    <property type="term" value="C:cytosol"/>
    <property type="evidence" value="ECO:0007669"/>
    <property type="project" value="TreeGrafter"/>
</dbReference>
<dbReference type="AlphaFoldDB" id="A0A6S6TAX8"/>
<dbReference type="NCBIfam" id="TIGR00347">
    <property type="entry name" value="bioD"/>
    <property type="match status" value="1"/>
</dbReference>
<keyword evidence="4 9" id="KW-0547">Nucleotide-binding</keyword>
<evidence type="ECO:0000256" key="1">
    <source>
        <dbReference type="ARBA" id="ARBA00022490"/>
    </source>
</evidence>
<dbReference type="InterPro" id="IPR027417">
    <property type="entry name" value="P-loop_NTPase"/>
</dbReference>
<dbReference type="InterPro" id="IPR004472">
    <property type="entry name" value="DTB_synth_BioD"/>
</dbReference>
<keyword evidence="2 9" id="KW-0436">Ligase</keyword>
<evidence type="ECO:0000256" key="4">
    <source>
        <dbReference type="ARBA" id="ARBA00022741"/>
    </source>
</evidence>
<protein>
    <recommendedName>
        <fullName evidence="9">ATP-dependent dethiobiotin synthetase BioD</fullName>
        <ecNumber evidence="9">6.3.3.3</ecNumber>
    </recommendedName>
    <alternativeName>
        <fullName evidence="9">DTB synthetase</fullName>
        <shortName evidence="9">DTBS</shortName>
    </alternativeName>
    <alternativeName>
        <fullName evidence="9">Dethiobiotin synthase</fullName>
    </alternativeName>
</protein>
<comment type="subcellular location">
    <subcellularLocation>
        <location evidence="9">Cytoplasm</location>
    </subcellularLocation>
</comment>
<dbReference type="Gene3D" id="3.40.50.300">
    <property type="entry name" value="P-loop containing nucleotide triphosphate hydrolases"/>
    <property type="match status" value="1"/>
</dbReference>
<dbReference type="GO" id="GO:0005524">
    <property type="term" value="F:ATP binding"/>
    <property type="evidence" value="ECO:0007669"/>
    <property type="project" value="UniProtKB-UniRule"/>
</dbReference>
<dbReference type="Pfam" id="PF13500">
    <property type="entry name" value="AAA_26"/>
    <property type="match status" value="1"/>
</dbReference>
<dbReference type="UniPathway" id="UPA00078">
    <property type="reaction ID" value="UER00161"/>
</dbReference>
<feature type="binding site" evidence="9">
    <location>
        <position position="19"/>
    </location>
    <ligand>
        <name>Mg(2+)</name>
        <dbReference type="ChEBI" id="CHEBI:18420"/>
    </ligand>
</feature>
<dbReference type="CDD" id="cd03109">
    <property type="entry name" value="DTBS"/>
    <property type="match status" value="1"/>
</dbReference>
<feature type="binding site" evidence="9">
    <location>
        <position position="51"/>
    </location>
    <ligand>
        <name>ATP</name>
        <dbReference type="ChEBI" id="CHEBI:30616"/>
    </ligand>
</feature>
<feature type="binding site" evidence="9">
    <location>
        <position position="51"/>
    </location>
    <ligand>
        <name>Mg(2+)</name>
        <dbReference type="ChEBI" id="CHEBI:18420"/>
    </ligand>
</feature>
<comment type="similarity">
    <text evidence="9">Belongs to the dethiobiotin synthetase family.</text>
</comment>
<dbReference type="GO" id="GO:0000287">
    <property type="term" value="F:magnesium ion binding"/>
    <property type="evidence" value="ECO:0007669"/>
    <property type="project" value="UniProtKB-UniRule"/>
</dbReference>
<dbReference type="GO" id="GO:0009102">
    <property type="term" value="P:biotin biosynthetic process"/>
    <property type="evidence" value="ECO:0007669"/>
    <property type="project" value="UniProtKB-UniRule"/>
</dbReference>
<dbReference type="EC" id="6.3.3.3" evidence="9"/>
<gene>
    <name evidence="9" type="primary">bioD</name>
    <name evidence="10" type="ORF">HELGO_WM21463</name>
</gene>
<dbReference type="GO" id="GO:0004141">
    <property type="term" value="F:dethiobiotin synthase activity"/>
    <property type="evidence" value="ECO:0007669"/>
    <property type="project" value="UniProtKB-UniRule"/>
</dbReference>
<comment type="function">
    <text evidence="9">Catalyzes a mechanistically unusual reaction, the ATP-dependent insertion of CO2 between the N7 and N8 nitrogen atoms of 7,8-diaminopelargonic acid (DAPA, also called 7,8-diammoniononanoate) to form a ureido ring.</text>
</comment>
<keyword evidence="3 9" id="KW-0479">Metal-binding</keyword>
<dbReference type="HAMAP" id="MF_00336">
    <property type="entry name" value="BioD"/>
    <property type="match status" value="1"/>
</dbReference>
<comment type="cofactor">
    <cofactor evidence="9">
        <name>Mg(2+)</name>
        <dbReference type="ChEBI" id="CHEBI:18420"/>
    </cofactor>
</comment>
<evidence type="ECO:0000256" key="3">
    <source>
        <dbReference type="ARBA" id="ARBA00022723"/>
    </source>
</evidence>
<comment type="catalytic activity">
    <reaction evidence="8">
        <text>(7R,8S)-8-amino-7-(carboxyamino)nonanoate + ATP = (4R,5S)-dethiobiotin + ADP + phosphate + H(+)</text>
        <dbReference type="Rhea" id="RHEA:63684"/>
        <dbReference type="ChEBI" id="CHEBI:15378"/>
        <dbReference type="ChEBI" id="CHEBI:30616"/>
        <dbReference type="ChEBI" id="CHEBI:43474"/>
        <dbReference type="ChEBI" id="CHEBI:149470"/>
        <dbReference type="ChEBI" id="CHEBI:149473"/>
        <dbReference type="ChEBI" id="CHEBI:456216"/>
    </reaction>
</comment>